<dbReference type="PANTHER" id="PTHR45138">
    <property type="entry name" value="REGULATORY COMPONENTS OF SENSORY TRANSDUCTION SYSTEM"/>
    <property type="match status" value="1"/>
</dbReference>
<evidence type="ECO:0000259" key="2">
    <source>
        <dbReference type="PROSITE" id="PS50887"/>
    </source>
</evidence>
<evidence type="ECO:0000313" key="3">
    <source>
        <dbReference type="EMBL" id="CBH97468.1"/>
    </source>
</evidence>
<dbReference type="FunFam" id="3.30.70.270:FF:000001">
    <property type="entry name" value="Diguanylate cyclase domain protein"/>
    <property type="match status" value="1"/>
</dbReference>
<dbReference type="Gene3D" id="3.30.70.270">
    <property type="match status" value="1"/>
</dbReference>
<dbReference type="NCBIfam" id="TIGR00254">
    <property type="entry name" value="GGDEF"/>
    <property type="match status" value="1"/>
</dbReference>
<proteinExistence type="predicted"/>
<dbReference type="InterPro" id="IPR043128">
    <property type="entry name" value="Rev_trsase/Diguanyl_cyclase"/>
</dbReference>
<keyword evidence="1" id="KW-1133">Transmembrane helix</keyword>
<dbReference type="SUPFAM" id="SSF55073">
    <property type="entry name" value="Nucleotide cyclase"/>
    <property type="match status" value="1"/>
</dbReference>
<feature type="transmembrane region" description="Helical" evidence="1">
    <location>
        <begin position="46"/>
        <end position="69"/>
    </location>
</feature>
<keyword evidence="1" id="KW-0812">Transmembrane</keyword>
<protein>
    <recommendedName>
        <fullName evidence="2">GGDEF domain-containing protein</fullName>
    </recommendedName>
</protein>
<dbReference type="SMART" id="SM00267">
    <property type="entry name" value="GGDEF"/>
    <property type="match status" value="1"/>
</dbReference>
<dbReference type="AlphaFoldDB" id="E6PRB3"/>
<dbReference type="InterPro" id="IPR029787">
    <property type="entry name" value="Nucleotide_cyclase"/>
</dbReference>
<accession>E6PRB3</accession>
<gene>
    <name evidence="3" type="ORF">CARN2_2940</name>
</gene>
<name>E6PRB3_9ZZZZ</name>
<comment type="caution">
    <text evidence="3">The sequence shown here is derived from an EMBL/GenBank/DDBJ whole genome shotgun (WGS) entry which is preliminary data.</text>
</comment>
<dbReference type="InterPro" id="IPR050469">
    <property type="entry name" value="Diguanylate_Cyclase"/>
</dbReference>
<reference evidence="3" key="1">
    <citation type="submission" date="2009-10" db="EMBL/GenBank/DDBJ databases">
        <title>Diversity of trophic interactions inside an arsenic-rich microbial ecosystem.</title>
        <authorList>
            <person name="Bertin P.N."/>
            <person name="Heinrich-Salmeron A."/>
            <person name="Pelletier E."/>
            <person name="Goulhen-Chollet F."/>
            <person name="Arsene-Ploetze F."/>
            <person name="Gallien S."/>
            <person name="Calteau A."/>
            <person name="Vallenet D."/>
            <person name="Casiot C."/>
            <person name="Chane-Woon-Ming B."/>
            <person name="Giloteaux L."/>
            <person name="Barakat M."/>
            <person name="Bonnefoy V."/>
            <person name="Bruneel O."/>
            <person name="Chandler M."/>
            <person name="Cleiss J."/>
            <person name="Duran R."/>
            <person name="Elbaz-Poulichet F."/>
            <person name="Fonknechten N."/>
            <person name="Lauga B."/>
            <person name="Mornico D."/>
            <person name="Ortet P."/>
            <person name="Schaeffer C."/>
            <person name="Siguier P."/>
            <person name="Alexander Thil Smith A."/>
            <person name="Van Dorsselaer A."/>
            <person name="Weissenbach J."/>
            <person name="Medigue C."/>
            <person name="Le Paslier D."/>
        </authorList>
    </citation>
    <scope>NUCLEOTIDE SEQUENCE</scope>
</reference>
<sequence length="249" mass="27436">MLRACLRRYGLWPTVALLTLLAIAVSAGIASSMTYGVLDGTMTRSAWIITLLTPALIAPVMSGITLRLLQQLDRAHTELHEVIHRDHLTELHNRRYFMQMLHEEVERTRREDTAFALAIVDVDDFKSINDRFGHLGGDEVLRQIAQTCRAAVRESDVVARIGGEEFACLFRASKLDAAEQLAQHLLQRIRDLKLQFQGVPLAISVSIGLTGVHGPQADLGSALRLADNALYAAKSAGKNRLEIHAAQAA</sequence>
<evidence type="ECO:0000256" key="1">
    <source>
        <dbReference type="SAM" id="Phobius"/>
    </source>
</evidence>
<dbReference type="GO" id="GO:0052621">
    <property type="term" value="F:diguanylate cyclase activity"/>
    <property type="evidence" value="ECO:0007669"/>
    <property type="project" value="TreeGrafter"/>
</dbReference>
<dbReference type="PANTHER" id="PTHR45138:SF9">
    <property type="entry name" value="DIGUANYLATE CYCLASE DGCM-RELATED"/>
    <property type="match status" value="1"/>
</dbReference>
<feature type="domain" description="GGDEF" evidence="2">
    <location>
        <begin position="113"/>
        <end position="246"/>
    </location>
</feature>
<dbReference type="CDD" id="cd01949">
    <property type="entry name" value="GGDEF"/>
    <property type="match status" value="1"/>
</dbReference>
<dbReference type="PROSITE" id="PS50887">
    <property type="entry name" value="GGDEF"/>
    <property type="match status" value="1"/>
</dbReference>
<organism evidence="3">
    <name type="scientific">mine drainage metagenome</name>
    <dbReference type="NCBI Taxonomy" id="410659"/>
    <lineage>
        <taxon>unclassified sequences</taxon>
        <taxon>metagenomes</taxon>
        <taxon>ecological metagenomes</taxon>
    </lineage>
</organism>
<dbReference type="InterPro" id="IPR000160">
    <property type="entry name" value="GGDEF_dom"/>
</dbReference>
<dbReference type="EMBL" id="CABM01000043">
    <property type="protein sequence ID" value="CBH97468.1"/>
    <property type="molecule type" value="Genomic_DNA"/>
</dbReference>
<dbReference type="Pfam" id="PF00990">
    <property type="entry name" value="GGDEF"/>
    <property type="match status" value="1"/>
</dbReference>
<keyword evidence="1" id="KW-0472">Membrane</keyword>